<feature type="transmembrane region" description="Helical" evidence="4">
    <location>
        <begin position="21"/>
        <end position="43"/>
    </location>
</feature>
<dbReference type="Proteomes" id="UP000316096">
    <property type="component" value="Unassembled WGS sequence"/>
</dbReference>
<sequence>MTSLMPFDPERASSPTRWRRAVWTSLGLVYLFVWPASTVFGHGHSTGESVVRLVALLSYAASYIGLIIVNNPWTGITTRSAYVMLGVTAVLAIAYPIVFGANWVGLPIYLGVACAMTLPPRWAGRGVIASTALTFVMCTALGAEGGTLALLTFETLTVGLLMLAFRTSRILVVELREARGEVARLAANEERLRIARDLHDLLGHTLSLIVLKSEVATRLADRDVARSIAEVNDIEAVARQALADVREAISGYNQRNLTDELENSRGVLAAADIEVTVKTSGAPLPDQLDGLFGWAVREGVTNIVRHSRARTATISVHRQGATAVLDITDDGTAGEEPASTSGNGLRGLGERVALSGGTVEAGPRADGGFRLTVRAPIAAPASREPAGEPAS</sequence>
<proteinExistence type="predicted"/>
<evidence type="ECO:0000256" key="4">
    <source>
        <dbReference type="SAM" id="Phobius"/>
    </source>
</evidence>
<keyword evidence="4" id="KW-0472">Membrane</keyword>
<dbReference type="InterPro" id="IPR050482">
    <property type="entry name" value="Sensor_HK_TwoCompSys"/>
</dbReference>
<protein>
    <submittedName>
        <fullName evidence="6">Two-component system sensor histidine kinase DesK</fullName>
    </submittedName>
</protein>
<dbReference type="GO" id="GO:0016020">
    <property type="term" value="C:membrane"/>
    <property type="evidence" value="ECO:0007669"/>
    <property type="project" value="InterPro"/>
</dbReference>
<evidence type="ECO:0000313" key="6">
    <source>
        <dbReference type="EMBL" id="TQL97327.1"/>
    </source>
</evidence>
<dbReference type="AlphaFoldDB" id="A0A543CKA9"/>
<keyword evidence="1" id="KW-0808">Transferase</keyword>
<gene>
    <name evidence="6" type="ORF">FB559_2906</name>
</gene>
<feature type="domain" description="Signal transduction histidine kinase subgroup 3 dimerisation and phosphoacceptor" evidence="5">
    <location>
        <begin position="190"/>
        <end position="254"/>
    </location>
</feature>
<dbReference type="CDD" id="cd16917">
    <property type="entry name" value="HATPase_UhpB-NarQ-NarX-like"/>
    <property type="match status" value="1"/>
</dbReference>
<accession>A0A543CKA9</accession>
<feature type="transmembrane region" description="Helical" evidence="4">
    <location>
        <begin position="81"/>
        <end position="110"/>
    </location>
</feature>
<evidence type="ECO:0000256" key="3">
    <source>
        <dbReference type="ARBA" id="ARBA00023012"/>
    </source>
</evidence>
<name>A0A543CKA9_9ACTN</name>
<evidence type="ECO:0000256" key="1">
    <source>
        <dbReference type="ARBA" id="ARBA00022679"/>
    </source>
</evidence>
<dbReference type="PANTHER" id="PTHR24421:SF63">
    <property type="entry name" value="SENSOR HISTIDINE KINASE DESK"/>
    <property type="match status" value="1"/>
</dbReference>
<organism evidence="6 7">
    <name type="scientific">Actinoallomurus bryophytorum</name>
    <dbReference type="NCBI Taxonomy" id="1490222"/>
    <lineage>
        <taxon>Bacteria</taxon>
        <taxon>Bacillati</taxon>
        <taxon>Actinomycetota</taxon>
        <taxon>Actinomycetes</taxon>
        <taxon>Streptosporangiales</taxon>
        <taxon>Thermomonosporaceae</taxon>
        <taxon>Actinoallomurus</taxon>
    </lineage>
</organism>
<dbReference type="Gene3D" id="1.20.5.1930">
    <property type="match status" value="1"/>
</dbReference>
<evidence type="ECO:0000256" key="2">
    <source>
        <dbReference type="ARBA" id="ARBA00022777"/>
    </source>
</evidence>
<evidence type="ECO:0000313" key="7">
    <source>
        <dbReference type="Proteomes" id="UP000316096"/>
    </source>
</evidence>
<keyword evidence="3" id="KW-0902">Two-component regulatory system</keyword>
<dbReference type="PANTHER" id="PTHR24421">
    <property type="entry name" value="NITRATE/NITRITE SENSOR PROTEIN NARX-RELATED"/>
    <property type="match status" value="1"/>
</dbReference>
<dbReference type="Pfam" id="PF07730">
    <property type="entry name" value="HisKA_3"/>
    <property type="match status" value="1"/>
</dbReference>
<reference evidence="6 7" key="1">
    <citation type="submission" date="2019-06" db="EMBL/GenBank/DDBJ databases">
        <title>Sequencing the genomes of 1000 actinobacteria strains.</title>
        <authorList>
            <person name="Klenk H.-P."/>
        </authorList>
    </citation>
    <scope>NUCLEOTIDE SEQUENCE [LARGE SCALE GENOMIC DNA]</scope>
    <source>
        <strain evidence="6 7">DSM 102200</strain>
    </source>
</reference>
<keyword evidence="7" id="KW-1185">Reference proteome</keyword>
<dbReference type="InterPro" id="IPR036890">
    <property type="entry name" value="HATPase_C_sf"/>
</dbReference>
<dbReference type="InterPro" id="IPR011712">
    <property type="entry name" value="Sig_transdc_His_kin_sub3_dim/P"/>
</dbReference>
<dbReference type="EMBL" id="VFOZ01000001">
    <property type="protein sequence ID" value="TQL97327.1"/>
    <property type="molecule type" value="Genomic_DNA"/>
</dbReference>
<keyword evidence="2 6" id="KW-0418">Kinase</keyword>
<keyword evidence="4" id="KW-1133">Transmembrane helix</keyword>
<evidence type="ECO:0000259" key="5">
    <source>
        <dbReference type="Pfam" id="PF07730"/>
    </source>
</evidence>
<dbReference type="SUPFAM" id="SSF55874">
    <property type="entry name" value="ATPase domain of HSP90 chaperone/DNA topoisomerase II/histidine kinase"/>
    <property type="match status" value="1"/>
</dbReference>
<dbReference type="RefSeq" id="WP_141956071.1">
    <property type="nucleotide sequence ID" value="NZ_VFOZ01000001.1"/>
</dbReference>
<dbReference type="OrthoDB" id="5241784at2"/>
<feature type="transmembrane region" description="Helical" evidence="4">
    <location>
        <begin position="49"/>
        <end position="69"/>
    </location>
</feature>
<dbReference type="GO" id="GO:0046983">
    <property type="term" value="F:protein dimerization activity"/>
    <property type="evidence" value="ECO:0007669"/>
    <property type="project" value="InterPro"/>
</dbReference>
<comment type="caution">
    <text evidence="6">The sequence shown here is derived from an EMBL/GenBank/DDBJ whole genome shotgun (WGS) entry which is preliminary data.</text>
</comment>
<dbReference type="Gene3D" id="3.30.565.10">
    <property type="entry name" value="Histidine kinase-like ATPase, C-terminal domain"/>
    <property type="match status" value="1"/>
</dbReference>
<dbReference type="GO" id="GO:0000155">
    <property type="term" value="F:phosphorelay sensor kinase activity"/>
    <property type="evidence" value="ECO:0007669"/>
    <property type="project" value="InterPro"/>
</dbReference>
<keyword evidence="4" id="KW-0812">Transmembrane</keyword>